<evidence type="ECO:0000313" key="6">
    <source>
        <dbReference type="EMBL" id="MDA7423674.1"/>
    </source>
</evidence>
<sequence length="275" mass="29489">MDRRLTPANDRVAAESLRGQVDAETFVEGELAHVGAAVTDLLAAPNGARDRQCLPGANLTVLERRDGWAFVQTGLDGYVGYVPVDALIQMPAPTHTVQTRATHAYTEANMKSADLCALPMGSRLSISDQTGRFSKTPFGWVPTDHLRPLAEADKDPVAVAEKLLGTPYLWGGNSSAGIDCSGLVQIGCTFIGVSCPGDSDMQQNSLGTTMPEATPPKRGDILFWKGHVAWVSDSDTILHANAHHMAVRFEPLGQAITRIKDQGDGPVTRHARLEP</sequence>
<dbReference type="Pfam" id="PF18348">
    <property type="entry name" value="SH3_16"/>
    <property type="match status" value="1"/>
</dbReference>
<reference evidence="6 7" key="1">
    <citation type="submission" date="2023-01" db="EMBL/GenBank/DDBJ databases">
        <title>Thalassococcus onchidii sp. nov., isolated from a marine invertebrate from the South China Sea.</title>
        <authorList>
            <person name="Xu S."/>
            <person name="Liu Z."/>
            <person name="Xu Y."/>
        </authorList>
    </citation>
    <scope>NUCLEOTIDE SEQUENCE [LARGE SCALE GENOMIC DNA]</scope>
    <source>
        <strain evidence="6 7">KCTC 32084</strain>
    </source>
</reference>
<keyword evidence="4" id="KW-0788">Thiol protease</keyword>
<accession>A0ABT4XP13</accession>
<dbReference type="RefSeq" id="WP_271431014.1">
    <property type="nucleotide sequence ID" value="NZ_JAQIOY010000001.1"/>
</dbReference>
<organism evidence="6 7">
    <name type="scientific">Thalassococcus lentus</name>
    <dbReference type="NCBI Taxonomy" id="1210524"/>
    <lineage>
        <taxon>Bacteria</taxon>
        <taxon>Pseudomonadati</taxon>
        <taxon>Pseudomonadota</taxon>
        <taxon>Alphaproteobacteria</taxon>
        <taxon>Rhodobacterales</taxon>
        <taxon>Roseobacteraceae</taxon>
        <taxon>Thalassococcus</taxon>
    </lineage>
</organism>
<keyword evidence="3" id="KW-0378">Hydrolase</keyword>
<dbReference type="PROSITE" id="PS51935">
    <property type="entry name" value="NLPC_P60"/>
    <property type="match status" value="1"/>
</dbReference>
<proteinExistence type="inferred from homology"/>
<evidence type="ECO:0000313" key="7">
    <source>
        <dbReference type="Proteomes" id="UP001210720"/>
    </source>
</evidence>
<protein>
    <submittedName>
        <fullName evidence="6">NlpC/P60 family protein</fullName>
    </submittedName>
</protein>
<gene>
    <name evidence="6" type="ORF">PFY00_02930</name>
</gene>
<dbReference type="Gene3D" id="3.90.1720.10">
    <property type="entry name" value="endopeptidase domain like (from Nostoc punctiforme)"/>
    <property type="match status" value="1"/>
</dbReference>
<evidence type="ECO:0000256" key="3">
    <source>
        <dbReference type="ARBA" id="ARBA00022801"/>
    </source>
</evidence>
<evidence type="ECO:0000256" key="4">
    <source>
        <dbReference type="ARBA" id="ARBA00022807"/>
    </source>
</evidence>
<dbReference type="InterPro" id="IPR038765">
    <property type="entry name" value="Papain-like_cys_pep_sf"/>
</dbReference>
<evidence type="ECO:0000256" key="1">
    <source>
        <dbReference type="ARBA" id="ARBA00007074"/>
    </source>
</evidence>
<dbReference type="PANTHER" id="PTHR47359">
    <property type="entry name" value="PEPTIDOGLYCAN DL-ENDOPEPTIDASE CWLO"/>
    <property type="match status" value="1"/>
</dbReference>
<dbReference type="InterPro" id="IPR051794">
    <property type="entry name" value="PG_Endopeptidase_C40"/>
</dbReference>
<keyword evidence="2" id="KW-0645">Protease</keyword>
<comment type="similarity">
    <text evidence="1">Belongs to the peptidase C40 family.</text>
</comment>
<dbReference type="InterPro" id="IPR000064">
    <property type="entry name" value="NLP_P60_dom"/>
</dbReference>
<dbReference type="Pfam" id="PF00877">
    <property type="entry name" value="NLPC_P60"/>
    <property type="match status" value="1"/>
</dbReference>
<dbReference type="InterPro" id="IPR041382">
    <property type="entry name" value="SH3_16"/>
</dbReference>
<dbReference type="SUPFAM" id="SSF54001">
    <property type="entry name" value="Cysteine proteinases"/>
    <property type="match status" value="1"/>
</dbReference>
<comment type="caution">
    <text evidence="6">The sequence shown here is derived from an EMBL/GenBank/DDBJ whole genome shotgun (WGS) entry which is preliminary data.</text>
</comment>
<evidence type="ECO:0000256" key="2">
    <source>
        <dbReference type="ARBA" id="ARBA00022670"/>
    </source>
</evidence>
<keyword evidence="7" id="KW-1185">Reference proteome</keyword>
<evidence type="ECO:0000259" key="5">
    <source>
        <dbReference type="PROSITE" id="PS51935"/>
    </source>
</evidence>
<name>A0ABT4XP13_9RHOB</name>
<dbReference type="EMBL" id="JAQIOY010000001">
    <property type="protein sequence ID" value="MDA7423674.1"/>
    <property type="molecule type" value="Genomic_DNA"/>
</dbReference>
<feature type="domain" description="NlpC/P60" evidence="5">
    <location>
        <begin position="150"/>
        <end position="274"/>
    </location>
</feature>
<dbReference type="Proteomes" id="UP001210720">
    <property type="component" value="Unassembled WGS sequence"/>
</dbReference>
<dbReference type="PANTHER" id="PTHR47359:SF3">
    <property type="entry name" value="NLP_P60 DOMAIN-CONTAINING PROTEIN-RELATED"/>
    <property type="match status" value="1"/>
</dbReference>